<dbReference type="Proteomes" id="UP001244341">
    <property type="component" value="Chromosome 11b"/>
</dbReference>
<dbReference type="InterPro" id="IPR011333">
    <property type="entry name" value="SKP1/BTB/POZ_sf"/>
</dbReference>
<dbReference type="Pfam" id="PF00622">
    <property type="entry name" value="SPRY"/>
    <property type="match status" value="1"/>
</dbReference>
<dbReference type="EMBL" id="CP126218">
    <property type="protein sequence ID" value="WIA19580.1"/>
    <property type="molecule type" value="Genomic_DNA"/>
</dbReference>
<keyword evidence="3" id="KW-1185">Reference proteome</keyword>
<proteinExistence type="predicted"/>
<dbReference type="InterPro" id="IPR003877">
    <property type="entry name" value="SPRY_dom"/>
</dbReference>
<evidence type="ECO:0000313" key="3">
    <source>
        <dbReference type="Proteomes" id="UP001244341"/>
    </source>
</evidence>
<dbReference type="Gene3D" id="2.60.120.920">
    <property type="match status" value="1"/>
</dbReference>
<protein>
    <recommendedName>
        <fullName evidence="1">SPRY domain-containing protein</fullName>
    </recommendedName>
</protein>
<evidence type="ECO:0000313" key="2">
    <source>
        <dbReference type="EMBL" id="WIA19580.1"/>
    </source>
</evidence>
<evidence type="ECO:0000259" key="1">
    <source>
        <dbReference type="SMART" id="SM00449"/>
    </source>
</evidence>
<feature type="domain" description="SPRY" evidence="1">
    <location>
        <begin position="252"/>
        <end position="376"/>
    </location>
</feature>
<reference evidence="2 3" key="1">
    <citation type="submission" date="2023-05" db="EMBL/GenBank/DDBJ databases">
        <title>A 100% complete, gapless, phased diploid assembly of the Scenedesmus obliquus UTEX 3031 genome.</title>
        <authorList>
            <person name="Biondi T.C."/>
            <person name="Hanschen E.R."/>
            <person name="Kwon T."/>
            <person name="Eng W."/>
            <person name="Kruse C.P.S."/>
            <person name="Koehler S.I."/>
            <person name="Kunde Y."/>
            <person name="Gleasner C.D."/>
            <person name="You Mak K.T."/>
            <person name="Polle J."/>
            <person name="Hovde B.T."/>
            <person name="Starkenburg S.R."/>
        </authorList>
    </citation>
    <scope>NUCLEOTIDE SEQUENCE [LARGE SCALE GENOMIC DNA]</scope>
    <source>
        <strain evidence="2 3">DOE0152z</strain>
    </source>
</reference>
<dbReference type="InterPro" id="IPR013320">
    <property type="entry name" value="ConA-like_dom_sf"/>
</dbReference>
<dbReference type="InterPro" id="IPR043136">
    <property type="entry name" value="B30.2/SPRY_sf"/>
</dbReference>
<name>A0ABY8UEI3_TETOB</name>
<accession>A0ABY8UEI3</accession>
<sequence length="408" mass="44139">MAASCEYFEKMLIDFNPVQGGALGEQSAVADIKLQAPSAAVNHVLHFLHTGTFISLSPPTSDLENQQQYWLTLLETCSLAQLYMLPALQQHIADQLMQELPAHSLGLALSFALKAHLQLIVKDIWVALPRLLQQQPLHFDASFSAEAICLRHEAVLLQLLARLSWQLLPPAALERLEALALLSPGALLDIYRVHQRCSHLALWGSFPATTTVLRPGGSEAGRLRCYTAGGEQVLDCDSPAHITASANMWLSSGRHCWQVVLLAPCDLVWLGVGDGSLAPDVWGGKQAGGWFYGSNDALCHDRHSDKHAYDKHAGHGPWGAPDTVVDVCLDMDARELWFGVNGAQLKLGFTGLPARVQPAVSMRAPGQLLVRFRAASLLTAELVSSSSATSSSTAAAESVPAWRRETVG</sequence>
<dbReference type="SMART" id="SM00449">
    <property type="entry name" value="SPRY"/>
    <property type="match status" value="1"/>
</dbReference>
<dbReference type="CDD" id="cd11709">
    <property type="entry name" value="SPRY"/>
    <property type="match status" value="1"/>
</dbReference>
<gene>
    <name evidence="2" type="ORF">OEZ85_005521</name>
</gene>
<dbReference type="Gene3D" id="3.30.710.10">
    <property type="entry name" value="Potassium Channel Kv1.1, Chain A"/>
    <property type="match status" value="1"/>
</dbReference>
<dbReference type="SUPFAM" id="SSF49899">
    <property type="entry name" value="Concanavalin A-like lectins/glucanases"/>
    <property type="match status" value="1"/>
</dbReference>
<organism evidence="2 3">
    <name type="scientific">Tetradesmus obliquus</name>
    <name type="common">Green alga</name>
    <name type="synonym">Acutodesmus obliquus</name>
    <dbReference type="NCBI Taxonomy" id="3088"/>
    <lineage>
        <taxon>Eukaryota</taxon>
        <taxon>Viridiplantae</taxon>
        <taxon>Chlorophyta</taxon>
        <taxon>core chlorophytes</taxon>
        <taxon>Chlorophyceae</taxon>
        <taxon>CS clade</taxon>
        <taxon>Sphaeropleales</taxon>
        <taxon>Scenedesmaceae</taxon>
        <taxon>Tetradesmus</taxon>
    </lineage>
</organism>